<evidence type="ECO:0000313" key="4">
    <source>
        <dbReference type="Proteomes" id="UP000230423"/>
    </source>
</evidence>
<accession>A0A2G9U3K7</accession>
<dbReference type="InterPro" id="IPR036084">
    <property type="entry name" value="Ser_inhib-like_sf"/>
</dbReference>
<gene>
    <name evidence="3" type="ORF">TELCIR_13502</name>
</gene>
<dbReference type="GO" id="GO:0004867">
    <property type="term" value="F:serine-type endopeptidase inhibitor activity"/>
    <property type="evidence" value="ECO:0007669"/>
    <property type="project" value="UniProtKB-KW"/>
</dbReference>
<protein>
    <submittedName>
        <fullName evidence="3">Trypsin Inhibitor like cysteine rich domain protein</fullName>
    </submittedName>
</protein>
<proteinExistence type="predicted"/>
<keyword evidence="4" id="KW-1185">Reference proteome</keyword>
<dbReference type="EMBL" id="KZ349514">
    <property type="protein sequence ID" value="PIO64856.1"/>
    <property type="molecule type" value="Genomic_DNA"/>
</dbReference>
<dbReference type="InterPro" id="IPR002919">
    <property type="entry name" value="TIL_dom"/>
</dbReference>
<evidence type="ECO:0000256" key="1">
    <source>
        <dbReference type="ARBA" id="ARBA00022900"/>
    </source>
</evidence>
<sequence>MTLVCGVNEQFSACHTPCQPSCDDPTLAPCPPPTCTPGCHCQPASSVMNHRFNLASLLYGLCCQ</sequence>
<dbReference type="Proteomes" id="UP000230423">
    <property type="component" value="Unassembled WGS sequence"/>
</dbReference>
<evidence type="ECO:0000259" key="2">
    <source>
        <dbReference type="Pfam" id="PF01826"/>
    </source>
</evidence>
<dbReference type="SUPFAM" id="SSF57567">
    <property type="entry name" value="Serine protease inhibitors"/>
    <property type="match status" value="1"/>
</dbReference>
<dbReference type="Pfam" id="PF01826">
    <property type="entry name" value="TIL"/>
    <property type="match status" value="1"/>
</dbReference>
<keyword evidence="1" id="KW-0722">Serine protease inhibitor</keyword>
<evidence type="ECO:0000313" key="3">
    <source>
        <dbReference type="EMBL" id="PIO64856.1"/>
    </source>
</evidence>
<organism evidence="3 4">
    <name type="scientific">Teladorsagia circumcincta</name>
    <name type="common">Brown stomach worm</name>
    <name type="synonym">Ostertagia circumcincta</name>
    <dbReference type="NCBI Taxonomy" id="45464"/>
    <lineage>
        <taxon>Eukaryota</taxon>
        <taxon>Metazoa</taxon>
        <taxon>Ecdysozoa</taxon>
        <taxon>Nematoda</taxon>
        <taxon>Chromadorea</taxon>
        <taxon>Rhabditida</taxon>
        <taxon>Rhabditina</taxon>
        <taxon>Rhabditomorpha</taxon>
        <taxon>Strongyloidea</taxon>
        <taxon>Trichostrongylidae</taxon>
        <taxon>Teladorsagia</taxon>
    </lineage>
</organism>
<keyword evidence="1" id="KW-0646">Protease inhibitor</keyword>
<feature type="domain" description="TIL" evidence="2">
    <location>
        <begin position="5"/>
        <end position="47"/>
    </location>
</feature>
<dbReference type="AlphaFoldDB" id="A0A2G9U3K7"/>
<reference evidence="3 4" key="1">
    <citation type="submission" date="2015-09" db="EMBL/GenBank/DDBJ databases">
        <title>Draft genome of the parasitic nematode Teladorsagia circumcincta isolate WARC Sus (inbred).</title>
        <authorList>
            <person name="Mitreva M."/>
        </authorList>
    </citation>
    <scope>NUCLEOTIDE SEQUENCE [LARGE SCALE GENOMIC DNA]</scope>
    <source>
        <strain evidence="3 4">S</strain>
    </source>
</reference>
<name>A0A2G9U3K7_TELCI</name>
<dbReference type="Gene3D" id="2.10.25.10">
    <property type="entry name" value="Laminin"/>
    <property type="match status" value="1"/>
</dbReference>